<reference evidence="2" key="1">
    <citation type="journal article" date="2019" name="Int. J. Syst. Evol. Microbiol.">
        <title>The Global Catalogue of Microorganisms (GCM) 10K type strain sequencing project: providing services to taxonomists for standard genome sequencing and annotation.</title>
        <authorList>
            <consortium name="The Broad Institute Genomics Platform"/>
            <consortium name="The Broad Institute Genome Sequencing Center for Infectious Disease"/>
            <person name="Wu L."/>
            <person name="Ma J."/>
        </authorList>
    </citation>
    <scope>NUCLEOTIDE SEQUENCE [LARGE SCALE GENOMIC DNA]</scope>
    <source>
        <strain evidence="2">CGMCC 1.12942</strain>
    </source>
</reference>
<comment type="caution">
    <text evidence="1">The sequence shown here is derived from an EMBL/GenBank/DDBJ whole genome shotgun (WGS) entry which is preliminary data.</text>
</comment>
<dbReference type="EMBL" id="JBHTBW010000019">
    <property type="protein sequence ID" value="MFC7440916.1"/>
    <property type="molecule type" value="Genomic_DNA"/>
</dbReference>
<dbReference type="Proteomes" id="UP001596500">
    <property type="component" value="Unassembled WGS sequence"/>
</dbReference>
<proteinExistence type="predicted"/>
<gene>
    <name evidence="1" type="ORF">ACFQNG_07090</name>
</gene>
<keyword evidence="2" id="KW-1185">Reference proteome</keyword>
<evidence type="ECO:0000313" key="2">
    <source>
        <dbReference type="Proteomes" id="UP001596500"/>
    </source>
</evidence>
<dbReference type="RefSeq" id="WP_379864199.1">
    <property type="nucleotide sequence ID" value="NZ_JBHTBW010000019.1"/>
</dbReference>
<name>A0ABW2RJJ4_9BACL</name>
<evidence type="ECO:0000313" key="1">
    <source>
        <dbReference type="EMBL" id="MFC7440916.1"/>
    </source>
</evidence>
<protein>
    <submittedName>
        <fullName evidence="1">Uncharacterized protein</fullName>
    </submittedName>
</protein>
<organism evidence="1 2">
    <name type="scientific">Laceyella putida</name>
    <dbReference type="NCBI Taxonomy" id="110101"/>
    <lineage>
        <taxon>Bacteria</taxon>
        <taxon>Bacillati</taxon>
        <taxon>Bacillota</taxon>
        <taxon>Bacilli</taxon>
        <taxon>Bacillales</taxon>
        <taxon>Thermoactinomycetaceae</taxon>
        <taxon>Laceyella</taxon>
    </lineage>
</organism>
<sequence length="41" mass="4107">MPVPCGGKRATGAIATTKVIVALTAHEDSPPPKFGDGATSR</sequence>
<accession>A0ABW2RJJ4</accession>